<keyword evidence="1" id="KW-1133">Transmembrane helix</keyword>
<gene>
    <name evidence="2" type="ORF">C7C56_023315</name>
</gene>
<proteinExistence type="predicted"/>
<dbReference type="Pfam" id="PF12869">
    <property type="entry name" value="tRNA_anti-like"/>
    <property type="match status" value="1"/>
</dbReference>
<keyword evidence="3" id="KW-1185">Reference proteome</keyword>
<dbReference type="RefSeq" id="WP_106759747.1">
    <property type="nucleotide sequence ID" value="NZ_PXWF02000302.1"/>
</dbReference>
<evidence type="ECO:0000313" key="3">
    <source>
        <dbReference type="Proteomes" id="UP000241421"/>
    </source>
</evidence>
<keyword evidence="1" id="KW-0472">Membrane</keyword>
<keyword evidence="1" id="KW-0812">Transmembrane</keyword>
<organism evidence="2 3">
    <name type="scientific">Massilia glaciei</name>
    <dbReference type="NCBI Taxonomy" id="1524097"/>
    <lineage>
        <taxon>Bacteria</taxon>
        <taxon>Pseudomonadati</taxon>
        <taxon>Pseudomonadota</taxon>
        <taxon>Betaproteobacteria</taxon>
        <taxon>Burkholderiales</taxon>
        <taxon>Oxalobacteraceae</taxon>
        <taxon>Telluria group</taxon>
        <taxon>Massilia</taxon>
    </lineage>
</organism>
<dbReference type="OrthoDB" id="6896489at2"/>
<sequence>MKTSFICSGVVAIGVLAIVLVMLLTPPKKTADLALVDRVEQVAEQAIERQWMQALPAVTAHELALAYRANAESANKDFRGRPFMVSGMVVSINADAMGDPFITLRGGTSEFLQPQFGFDRSALRALSKLRSGVEVSLKCTGKGDVAKVPVADSCILLAVRERMSGSRRLSARSRDD</sequence>
<reference evidence="2 3" key="1">
    <citation type="submission" date="2018-04" db="EMBL/GenBank/DDBJ databases">
        <title>Massilia violaceinigra sp. nov., a novel purple-pigmented bacterium isolated from Tianshan glacier, Xinjiang, China.</title>
        <authorList>
            <person name="Wang H."/>
        </authorList>
    </citation>
    <scope>NUCLEOTIDE SEQUENCE [LARGE SCALE GENOMIC DNA]</scope>
    <source>
        <strain evidence="2 3">B448-2</strain>
    </source>
</reference>
<feature type="transmembrane region" description="Helical" evidence="1">
    <location>
        <begin position="5"/>
        <end position="24"/>
    </location>
</feature>
<dbReference type="EMBL" id="PXWF02000302">
    <property type="protein sequence ID" value="PWF42094.1"/>
    <property type="molecule type" value="Genomic_DNA"/>
</dbReference>
<dbReference type="AlphaFoldDB" id="A0A2U2HEN6"/>
<accession>A0A2U2HEN6</accession>
<protein>
    <submittedName>
        <fullName evidence="2">Uncharacterized protein</fullName>
    </submittedName>
</protein>
<evidence type="ECO:0000313" key="2">
    <source>
        <dbReference type="EMBL" id="PWF42094.1"/>
    </source>
</evidence>
<evidence type="ECO:0000256" key="1">
    <source>
        <dbReference type="SAM" id="Phobius"/>
    </source>
</evidence>
<comment type="caution">
    <text evidence="2">The sequence shown here is derived from an EMBL/GenBank/DDBJ whole genome shotgun (WGS) entry which is preliminary data.</text>
</comment>
<name>A0A2U2HEN6_9BURK</name>
<dbReference type="InterPro" id="IPR024422">
    <property type="entry name" value="Protein_unknown_function_OB"/>
</dbReference>
<dbReference type="Proteomes" id="UP000241421">
    <property type="component" value="Unassembled WGS sequence"/>
</dbReference>